<dbReference type="AlphaFoldDB" id="A0A2G8LC74"/>
<dbReference type="EMBL" id="MRZV01000130">
    <property type="protein sequence ID" value="PIK57853.1"/>
    <property type="molecule type" value="Genomic_DNA"/>
</dbReference>
<dbReference type="Gene3D" id="1.20.80.60">
    <property type="match status" value="1"/>
</dbReference>
<gene>
    <name evidence="1" type="ORF">BSL78_05236</name>
</gene>
<evidence type="ECO:0000313" key="2">
    <source>
        <dbReference type="Proteomes" id="UP000230750"/>
    </source>
</evidence>
<dbReference type="Proteomes" id="UP000230750">
    <property type="component" value="Unassembled WGS sequence"/>
</dbReference>
<sequence>MGLRESRPKEPVIELESDISIFTFDDEKPEVKITVRGEEVAVETILRKAAYALNMQQRSLKYFGLFQGLHTPIRKYRAGTKVPIDTPGLFNAEVVVDPKEETDLVKDAVALYLACMQVRTEIEQGKLVLSEAQEEILREHDDPGFLVSMPYLEECQKMANYSSIPAGSAIILTVTQRGMHITFQGNKYFCSWRKIKSWTRPDKDLFITFEVYSIPTDTYSFLQLETPQAPYLLSAVIEMIKILQKETSTESFQTSDLTLDHDGTVLSWNNAVFSKSHFTAEKEMASNSTDLSTIPLAPNESGDAEVVVTDPNQKVPI</sequence>
<keyword evidence="2" id="KW-1185">Reference proteome</keyword>
<proteinExistence type="predicted"/>
<evidence type="ECO:0000313" key="1">
    <source>
        <dbReference type="EMBL" id="PIK57853.1"/>
    </source>
</evidence>
<evidence type="ECO:0008006" key="3">
    <source>
        <dbReference type="Google" id="ProtNLM"/>
    </source>
</evidence>
<accession>A0A2G8LC74</accession>
<comment type="caution">
    <text evidence="1">The sequence shown here is derived from an EMBL/GenBank/DDBJ whole genome shotgun (WGS) entry which is preliminary data.</text>
</comment>
<reference evidence="1 2" key="1">
    <citation type="journal article" date="2017" name="PLoS Biol.">
        <title>The sea cucumber genome provides insights into morphological evolution and visceral regeneration.</title>
        <authorList>
            <person name="Zhang X."/>
            <person name="Sun L."/>
            <person name="Yuan J."/>
            <person name="Sun Y."/>
            <person name="Gao Y."/>
            <person name="Zhang L."/>
            <person name="Li S."/>
            <person name="Dai H."/>
            <person name="Hamel J.F."/>
            <person name="Liu C."/>
            <person name="Yu Y."/>
            <person name="Liu S."/>
            <person name="Lin W."/>
            <person name="Guo K."/>
            <person name="Jin S."/>
            <person name="Xu P."/>
            <person name="Storey K.B."/>
            <person name="Huan P."/>
            <person name="Zhang T."/>
            <person name="Zhou Y."/>
            <person name="Zhang J."/>
            <person name="Lin C."/>
            <person name="Li X."/>
            <person name="Xing L."/>
            <person name="Huo D."/>
            <person name="Sun M."/>
            <person name="Wang L."/>
            <person name="Mercier A."/>
            <person name="Li F."/>
            <person name="Yang H."/>
            <person name="Xiang J."/>
        </authorList>
    </citation>
    <scope>NUCLEOTIDE SEQUENCE [LARGE SCALE GENOMIC DNA]</scope>
    <source>
        <strain evidence="1">Shaxun</strain>
        <tissue evidence="1">Muscle</tissue>
    </source>
</reference>
<name>A0A2G8LC74_STIJA</name>
<organism evidence="1 2">
    <name type="scientific">Stichopus japonicus</name>
    <name type="common">Sea cucumber</name>
    <dbReference type="NCBI Taxonomy" id="307972"/>
    <lineage>
        <taxon>Eukaryota</taxon>
        <taxon>Metazoa</taxon>
        <taxon>Echinodermata</taxon>
        <taxon>Eleutherozoa</taxon>
        <taxon>Echinozoa</taxon>
        <taxon>Holothuroidea</taxon>
        <taxon>Aspidochirotacea</taxon>
        <taxon>Aspidochirotida</taxon>
        <taxon>Stichopodidae</taxon>
        <taxon>Apostichopus</taxon>
    </lineage>
</organism>
<dbReference type="OrthoDB" id="6022170at2759"/>
<protein>
    <recommendedName>
        <fullName evidence="3">FERM domain-containing protein</fullName>
    </recommendedName>
</protein>